<sequence length="267" mass="30118">MASPKQLPEFVLFGASMTEWSFDEKTQGIGWFLRTRYDGKVKVLNEGQAGYTSTRLQSDFARIIDRATSPSAPQTLLFTIFIGANDACFIGAKEFVPFPTFCGNIRAYVETILTEDAMGDTKIVLIAPPPINGPEARLHGKETEENIRDINARNREQQRYRTYMSKKRYADGVMGIAREYEETGRVLGVDFWKGLVEQKIKEDGKGKWEDMEESGLWPGSGLIGAGQFGKEWFTDGLHLDKKGYGVLNRMLMEGVLEKWPELAPEKL</sequence>
<dbReference type="Gene3D" id="3.40.50.1110">
    <property type="entry name" value="SGNH hydrolase"/>
    <property type="match status" value="1"/>
</dbReference>
<dbReference type="EMBL" id="MU006221">
    <property type="protein sequence ID" value="KAF2829144.1"/>
    <property type="molecule type" value="Genomic_DNA"/>
</dbReference>
<keyword evidence="2" id="KW-1185">Reference proteome</keyword>
<dbReference type="Proteomes" id="UP000799424">
    <property type="component" value="Unassembled WGS sequence"/>
</dbReference>
<keyword evidence="1" id="KW-0378">Hydrolase</keyword>
<accession>A0A6A7A8L1</accession>
<reference evidence="1" key="1">
    <citation type="journal article" date="2020" name="Stud. Mycol.">
        <title>101 Dothideomycetes genomes: a test case for predicting lifestyles and emergence of pathogens.</title>
        <authorList>
            <person name="Haridas S."/>
            <person name="Albert R."/>
            <person name="Binder M."/>
            <person name="Bloem J."/>
            <person name="Labutti K."/>
            <person name="Salamov A."/>
            <person name="Andreopoulos B."/>
            <person name="Baker S."/>
            <person name="Barry K."/>
            <person name="Bills G."/>
            <person name="Bluhm B."/>
            <person name="Cannon C."/>
            <person name="Castanera R."/>
            <person name="Culley D."/>
            <person name="Daum C."/>
            <person name="Ezra D."/>
            <person name="Gonzalez J."/>
            <person name="Henrissat B."/>
            <person name="Kuo A."/>
            <person name="Liang C."/>
            <person name="Lipzen A."/>
            <person name="Lutzoni F."/>
            <person name="Magnuson J."/>
            <person name="Mondo S."/>
            <person name="Nolan M."/>
            <person name="Ohm R."/>
            <person name="Pangilinan J."/>
            <person name="Park H.-J."/>
            <person name="Ramirez L."/>
            <person name="Alfaro M."/>
            <person name="Sun H."/>
            <person name="Tritt A."/>
            <person name="Yoshinaga Y."/>
            <person name="Zwiers L.-H."/>
            <person name="Turgeon B."/>
            <person name="Goodwin S."/>
            <person name="Spatafora J."/>
            <person name="Crous P."/>
            <person name="Grigoriev I."/>
        </authorList>
    </citation>
    <scope>NUCLEOTIDE SEQUENCE</scope>
    <source>
        <strain evidence="1">CBS 113818</strain>
    </source>
</reference>
<dbReference type="PANTHER" id="PTHR14209:SF19">
    <property type="entry name" value="ISOAMYL ACETATE-HYDROLYZING ESTERASE 1 HOMOLOG"/>
    <property type="match status" value="1"/>
</dbReference>
<dbReference type="AlphaFoldDB" id="A0A6A7A8L1"/>
<dbReference type="InterPro" id="IPR036514">
    <property type="entry name" value="SGNH_hydro_sf"/>
</dbReference>
<organism evidence="1 2">
    <name type="scientific">Ophiobolus disseminans</name>
    <dbReference type="NCBI Taxonomy" id="1469910"/>
    <lineage>
        <taxon>Eukaryota</taxon>
        <taxon>Fungi</taxon>
        <taxon>Dikarya</taxon>
        <taxon>Ascomycota</taxon>
        <taxon>Pezizomycotina</taxon>
        <taxon>Dothideomycetes</taxon>
        <taxon>Pleosporomycetidae</taxon>
        <taxon>Pleosporales</taxon>
        <taxon>Pleosporineae</taxon>
        <taxon>Phaeosphaeriaceae</taxon>
        <taxon>Ophiobolus</taxon>
    </lineage>
</organism>
<dbReference type="Pfam" id="PF00657">
    <property type="entry name" value="Lipase_GDSL"/>
    <property type="match status" value="1"/>
</dbReference>
<dbReference type="GO" id="GO:0016788">
    <property type="term" value="F:hydrolase activity, acting on ester bonds"/>
    <property type="evidence" value="ECO:0007669"/>
    <property type="project" value="InterPro"/>
</dbReference>
<evidence type="ECO:0000313" key="2">
    <source>
        <dbReference type="Proteomes" id="UP000799424"/>
    </source>
</evidence>
<proteinExistence type="predicted"/>
<dbReference type="InterPro" id="IPR045136">
    <property type="entry name" value="Iah1-like"/>
</dbReference>
<evidence type="ECO:0000313" key="1">
    <source>
        <dbReference type="EMBL" id="KAF2829144.1"/>
    </source>
</evidence>
<protein>
    <submittedName>
        <fullName evidence="1">SGNH hydrolase</fullName>
    </submittedName>
</protein>
<gene>
    <name evidence="1" type="ORF">CC86DRAFT_345636</name>
</gene>
<dbReference type="InterPro" id="IPR001087">
    <property type="entry name" value="GDSL"/>
</dbReference>
<dbReference type="PANTHER" id="PTHR14209">
    <property type="entry name" value="ISOAMYL ACETATE-HYDROLYZING ESTERASE 1"/>
    <property type="match status" value="1"/>
</dbReference>
<name>A0A6A7A8L1_9PLEO</name>
<dbReference type="SUPFAM" id="SSF52266">
    <property type="entry name" value="SGNH hydrolase"/>
    <property type="match status" value="1"/>
</dbReference>
<dbReference type="OrthoDB" id="671439at2759"/>